<evidence type="ECO:0000256" key="1">
    <source>
        <dbReference type="SAM" id="SignalP"/>
    </source>
</evidence>
<dbReference type="RefSeq" id="WP_158766133.1">
    <property type="nucleotide sequence ID" value="NZ_CP047045.1"/>
</dbReference>
<gene>
    <name evidence="2" type="ORF">DSM104635_02100</name>
</gene>
<evidence type="ECO:0000313" key="2">
    <source>
        <dbReference type="EMBL" id="QGZ95255.1"/>
    </source>
</evidence>
<dbReference type="KEGG" id="tsv:DSM104635_02100"/>
<dbReference type="Proteomes" id="UP000431269">
    <property type="component" value="Chromosome"/>
</dbReference>
<keyword evidence="1" id="KW-0732">Signal</keyword>
<feature type="chain" id="PRO_5026236367" evidence="1">
    <location>
        <begin position="22"/>
        <end position="349"/>
    </location>
</feature>
<organism evidence="2 3">
    <name type="scientific">Terricaulis silvestris</name>
    <dbReference type="NCBI Taxonomy" id="2686094"/>
    <lineage>
        <taxon>Bacteria</taxon>
        <taxon>Pseudomonadati</taxon>
        <taxon>Pseudomonadota</taxon>
        <taxon>Alphaproteobacteria</taxon>
        <taxon>Caulobacterales</taxon>
        <taxon>Caulobacteraceae</taxon>
        <taxon>Terricaulis</taxon>
    </lineage>
</organism>
<protein>
    <submittedName>
        <fullName evidence="2">Uncharacterized protein</fullName>
    </submittedName>
</protein>
<accession>A0A6I6MJ70</accession>
<reference evidence="3" key="1">
    <citation type="submission" date="2019-12" db="EMBL/GenBank/DDBJ databases">
        <title>Complete genome of Terracaulis silvestris 0127_4.</title>
        <authorList>
            <person name="Vieira S."/>
            <person name="Riedel T."/>
            <person name="Sproer C."/>
            <person name="Pascual J."/>
            <person name="Boedeker C."/>
            <person name="Overmann J."/>
        </authorList>
    </citation>
    <scope>NUCLEOTIDE SEQUENCE [LARGE SCALE GENOMIC DNA]</scope>
    <source>
        <strain evidence="3">0127_4</strain>
    </source>
</reference>
<name>A0A6I6MJ70_9CAUL</name>
<keyword evidence="3" id="KW-1185">Reference proteome</keyword>
<dbReference type="AlphaFoldDB" id="A0A6I6MJ70"/>
<sequence length="349" mass="39174">MRWLALLAVAAALSFAGQASAQTALFSTDTELELTIEAPLSTLLRQAPRSTDPHPAVVTLIGAGEPSRFEIALSARGLSRRTRGYCAFPPLRLDFDADTLGGTVLQGQNRLKLVTTCRPSRNYEQIIVHEYLAYRLYNEITPLSYRVRPLRVTYRDTEGRRRDETQFNFLIEDIDDVADRNQRVALDVMTGGVRTPHLDAAATARYVLFQMMIGNLDWDLVTGVPGEDCCHNSKLLAATQESRQAVIPVPYDFDGSGFADAPYAAVPEGLPINNIRTRLYRGMCRHNAEIPAAIETFRARRAQLTAVIANEPRLTESKRREAQRYIDDFFEMIENPARVQSQIIQRCRG</sequence>
<evidence type="ECO:0000313" key="3">
    <source>
        <dbReference type="Proteomes" id="UP000431269"/>
    </source>
</evidence>
<proteinExistence type="predicted"/>
<feature type="signal peptide" evidence="1">
    <location>
        <begin position="1"/>
        <end position="21"/>
    </location>
</feature>
<dbReference type="EMBL" id="CP047045">
    <property type="protein sequence ID" value="QGZ95255.1"/>
    <property type="molecule type" value="Genomic_DNA"/>
</dbReference>